<accession>A0A928Z2M0</accession>
<sequence>MSLPISPGIIYYVRKLLRQNLDRLRFVRIDGHALVADGTRDLNEVLDSLYPSLGRKLKAIQELDRLTIVHQTLSGSAATNRTELQATETAIFKIFGFEFCDPMGKGCILIVDDAPGDLQLLASTFKQQGYRVESSSSGKTAIETIQDTLPDVVILDILMPEMSGYEVCEELKKISIVRDVPIIFVSSSDEVSSKVKAFALGGADFILKPFQMEEVCARVENQLRLRNLQKRLEAQNLRLQDEMHERHEVEARYRGLFDNALEPMFQADLSGRFIAVNGSYSRLYGYGKPHEMIELVSDIGIQLYDDPKRLMELHRQLKETGQIIGAESRIRRYDGSVIWVSENMRAVRNKQGGVIYYEGTVQDITAVKMLTSPRGN</sequence>
<name>A0A928Z2M0_9CYAN</name>
<dbReference type="PANTHER" id="PTHR48111:SF1">
    <property type="entry name" value="TWO-COMPONENT RESPONSE REGULATOR ORR33"/>
    <property type="match status" value="1"/>
</dbReference>
<keyword evidence="4" id="KW-0238">DNA-binding</keyword>
<dbReference type="Gene3D" id="3.30.450.20">
    <property type="entry name" value="PAS domain"/>
    <property type="match status" value="1"/>
</dbReference>
<evidence type="ECO:0000259" key="8">
    <source>
        <dbReference type="PROSITE" id="PS50110"/>
    </source>
</evidence>
<evidence type="ECO:0000256" key="6">
    <source>
        <dbReference type="PROSITE-ProRule" id="PRU00169"/>
    </source>
</evidence>
<dbReference type="GO" id="GO:0000976">
    <property type="term" value="F:transcription cis-regulatory region binding"/>
    <property type="evidence" value="ECO:0007669"/>
    <property type="project" value="TreeGrafter"/>
</dbReference>
<evidence type="ECO:0000259" key="10">
    <source>
        <dbReference type="PROSITE" id="PS50113"/>
    </source>
</evidence>
<keyword evidence="12" id="KW-1185">Reference proteome</keyword>
<dbReference type="PANTHER" id="PTHR48111">
    <property type="entry name" value="REGULATOR OF RPOS"/>
    <property type="match status" value="1"/>
</dbReference>
<comment type="caution">
    <text evidence="11">The sequence shown here is derived from an EMBL/GenBank/DDBJ whole genome shotgun (WGS) entry which is preliminary data.</text>
</comment>
<feature type="domain" description="Response regulatory" evidence="8">
    <location>
        <begin position="107"/>
        <end position="223"/>
    </location>
</feature>
<evidence type="ECO:0000256" key="3">
    <source>
        <dbReference type="ARBA" id="ARBA00023015"/>
    </source>
</evidence>
<dbReference type="SMART" id="SM00091">
    <property type="entry name" value="PAS"/>
    <property type="match status" value="1"/>
</dbReference>
<protein>
    <submittedName>
        <fullName evidence="11">Response regulator</fullName>
    </submittedName>
</protein>
<dbReference type="InterPro" id="IPR035965">
    <property type="entry name" value="PAS-like_dom_sf"/>
</dbReference>
<keyword evidence="1 6" id="KW-0597">Phosphoprotein</keyword>
<dbReference type="PROSITE" id="PS50110">
    <property type="entry name" value="RESPONSE_REGULATORY"/>
    <property type="match status" value="1"/>
</dbReference>
<organism evidence="11 12">
    <name type="scientific">Romeriopsis navalis LEGE 11480</name>
    <dbReference type="NCBI Taxonomy" id="2777977"/>
    <lineage>
        <taxon>Bacteria</taxon>
        <taxon>Bacillati</taxon>
        <taxon>Cyanobacteriota</taxon>
        <taxon>Cyanophyceae</taxon>
        <taxon>Leptolyngbyales</taxon>
        <taxon>Leptolyngbyaceae</taxon>
        <taxon>Romeriopsis</taxon>
        <taxon>Romeriopsis navalis</taxon>
    </lineage>
</organism>
<evidence type="ECO:0000313" key="11">
    <source>
        <dbReference type="EMBL" id="MBE9030526.1"/>
    </source>
</evidence>
<dbReference type="SUPFAM" id="SSF55785">
    <property type="entry name" value="PYP-like sensor domain (PAS domain)"/>
    <property type="match status" value="1"/>
</dbReference>
<dbReference type="NCBIfam" id="TIGR00229">
    <property type="entry name" value="sensory_box"/>
    <property type="match status" value="1"/>
</dbReference>
<dbReference type="Proteomes" id="UP000625316">
    <property type="component" value="Unassembled WGS sequence"/>
</dbReference>
<dbReference type="InterPro" id="IPR000014">
    <property type="entry name" value="PAS"/>
</dbReference>
<evidence type="ECO:0000313" key="12">
    <source>
        <dbReference type="Proteomes" id="UP000625316"/>
    </source>
</evidence>
<dbReference type="GO" id="GO:0032993">
    <property type="term" value="C:protein-DNA complex"/>
    <property type="evidence" value="ECO:0007669"/>
    <property type="project" value="TreeGrafter"/>
</dbReference>
<dbReference type="PROSITE" id="PS50113">
    <property type="entry name" value="PAC"/>
    <property type="match status" value="1"/>
</dbReference>
<dbReference type="Gene3D" id="3.40.50.2300">
    <property type="match status" value="1"/>
</dbReference>
<dbReference type="SMART" id="SM00448">
    <property type="entry name" value="REC"/>
    <property type="match status" value="1"/>
</dbReference>
<gene>
    <name evidence="11" type="ORF">IQ266_12370</name>
</gene>
<keyword evidence="2" id="KW-0902">Two-component regulatory system</keyword>
<evidence type="ECO:0000259" key="9">
    <source>
        <dbReference type="PROSITE" id="PS50112"/>
    </source>
</evidence>
<dbReference type="GO" id="GO:0006355">
    <property type="term" value="P:regulation of DNA-templated transcription"/>
    <property type="evidence" value="ECO:0007669"/>
    <property type="project" value="TreeGrafter"/>
</dbReference>
<dbReference type="GO" id="GO:0005829">
    <property type="term" value="C:cytosol"/>
    <property type="evidence" value="ECO:0007669"/>
    <property type="project" value="TreeGrafter"/>
</dbReference>
<evidence type="ECO:0000256" key="4">
    <source>
        <dbReference type="ARBA" id="ARBA00023125"/>
    </source>
</evidence>
<proteinExistence type="predicted"/>
<dbReference type="InterPro" id="IPR001610">
    <property type="entry name" value="PAC"/>
</dbReference>
<feature type="domain" description="PAC" evidence="10">
    <location>
        <begin position="324"/>
        <end position="376"/>
    </location>
</feature>
<dbReference type="InterPro" id="IPR013655">
    <property type="entry name" value="PAS_fold_3"/>
</dbReference>
<reference evidence="11" key="1">
    <citation type="submission" date="2020-10" db="EMBL/GenBank/DDBJ databases">
        <authorList>
            <person name="Castelo-Branco R."/>
            <person name="Eusebio N."/>
            <person name="Adriana R."/>
            <person name="Vieira A."/>
            <person name="Brugerolle De Fraissinette N."/>
            <person name="Rezende De Castro R."/>
            <person name="Schneider M.P."/>
            <person name="Vasconcelos V."/>
            <person name="Leao P.N."/>
        </authorList>
    </citation>
    <scope>NUCLEOTIDE SEQUENCE</scope>
    <source>
        <strain evidence="11">LEGE 11480</strain>
    </source>
</reference>
<dbReference type="InterPro" id="IPR001789">
    <property type="entry name" value="Sig_transdc_resp-reg_receiver"/>
</dbReference>
<dbReference type="InterPro" id="IPR011006">
    <property type="entry name" value="CheY-like_superfamily"/>
</dbReference>
<feature type="modified residue" description="4-aspartylphosphate" evidence="6">
    <location>
        <position position="156"/>
    </location>
</feature>
<dbReference type="Pfam" id="PF08447">
    <property type="entry name" value="PAS_3"/>
    <property type="match status" value="1"/>
</dbReference>
<dbReference type="GO" id="GO:0000156">
    <property type="term" value="F:phosphorelay response regulator activity"/>
    <property type="evidence" value="ECO:0007669"/>
    <property type="project" value="TreeGrafter"/>
</dbReference>
<dbReference type="CDD" id="cd00130">
    <property type="entry name" value="PAS"/>
    <property type="match status" value="1"/>
</dbReference>
<dbReference type="SMART" id="SM00086">
    <property type="entry name" value="PAC"/>
    <property type="match status" value="1"/>
</dbReference>
<feature type="domain" description="PAS" evidence="9">
    <location>
        <begin position="249"/>
        <end position="286"/>
    </location>
</feature>
<evidence type="ECO:0000256" key="2">
    <source>
        <dbReference type="ARBA" id="ARBA00023012"/>
    </source>
</evidence>
<dbReference type="AlphaFoldDB" id="A0A928Z2M0"/>
<dbReference type="RefSeq" id="WP_264325353.1">
    <property type="nucleotide sequence ID" value="NZ_JADEXQ010000037.1"/>
</dbReference>
<dbReference type="SUPFAM" id="SSF52172">
    <property type="entry name" value="CheY-like"/>
    <property type="match status" value="1"/>
</dbReference>
<dbReference type="PROSITE" id="PS50112">
    <property type="entry name" value="PAS"/>
    <property type="match status" value="1"/>
</dbReference>
<feature type="coiled-coil region" evidence="7">
    <location>
        <begin position="218"/>
        <end position="252"/>
    </location>
</feature>
<evidence type="ECO:0000256" key="5">
    <source>
        <dbReference type="ARBA" id="ARBA00023163"/>
    </source>
</evidence>
<dbReference type="InterPro" id="IPR039420">
    <property type="entry name" value="WalR-like"/>
</dbReference>
<dbReference type="Pfam" id="PF00072">
    <property type="entry name" value="Response_reg"/>
    <property type="match status" value="1"/>
</dbReference>
<keyword evidence="3" id="KW-0805">Transcription regulation</keyword>
<evidence type="ECO:0000256" key="1">
    <source>
        <dbReference type="ARBA" id="ARBA00022553"/>
    </source>
</evidence>
<dbReference type="InterPro" id="IPR000700">
    <property type="entry name" value="PAS-assoc_C"/>
</dbReference>
<evidence type="ECO:0000256" key="7">
    <source>
        <dbReference type="SAM" id="Coils"/>
    </source>
</evidence>
<keyword evidence="5" id="KW-0804">Transcription</keyword>
<dbReference type="EMBL" id="JADEXQ010000037">
    <property type="protein sequence ID" value="MBE9030526.1"/>
    <property type="molecule type" value="Genomic_DNA"/>
</dbReference>
<keyword evidence="7" id="KW-0175">Coiled coil</keyword>